<dbReference type="AlphaFoldDB" id="A0A9K3LE70"/>
<reference evidence="2" key="1">
    <citation type="journal article" date="2021" name="Sci. Rep.">
        <title>Diploid genomic architecture of Nitzschia inconspicua, an elite biomass production diatom.</title>
        <authorList>
            <person name="Oliver A."/>
            <person name="Podell S."/>
            <person name="Pinowska A."/>
            <person name="Traller J.C."/>
            <person name="Smith S.R."/>
            <person name="McClure R."/>
            <person name="Beliaev A."/>
            <person name="Bohutskyi P."/>
            <person name="Hill E.A."/>
            <person name="Rabines A."/>
            <person name="Zheng H."/>
            <person name="Allen L.Z."/>
            <person name="Kuo A."/>
            <person name="Grigoriev I.V."/>
            <person name="Allen A.E."/>
            <person name="Hazlebeck D."/>
            <person name="Allen E.E."/>
        </authorList>
    </citation>
    <scope>NUCLEOTIDE SEQUENCE</scope>
    <source>
        <strain evidence="2">Hildebrandi</strain>
    </source>
</reference>
<name>A0A9K3LE70_9STRA</name>
<comment type="caution">
    <text evidence="2">The sequence shown here is derived from an EMBL/GenBank/DDBJ whole genome shotgun (WGS) entry which is preliminary data.</text>
</comment>
<feature type="compositionally biased region" description="Polar residues" evidence="1">
    <location>
        <begin position="1"/>
        <end position="13"/>
    </location>
</feature>
<feature type="compositionally biased region" description="Polar residues" evidence="1">
    <location>
        <begin position="85"/>
        <end position="103"/>
    </location>
</feature>
<accession>A0A9K3LE70</accession>
<dbReference type="Proteomes" id="UP000693970">
    <property type="component" value="Unassembled WGS sequence"/>
</dbReference>
<reference evidence="2" key="2">
    <citation type="submission" date="2021-04" db="EMBL/GenBank/DDBJ databases">
        <authorList>
            <person name="Podell S."/>
        </authorList>
    </citation>
    <scope>NUCLEOTIDE SEQUENCE</scope>
    <source>
        <strain evidence="2">Hildebrandi</strain>
    </source>
</reference>
<keyword evidence="3" id="KW-1185">Reference proteome</keyword>
<gene>
    <name evidence="2" type="ORF">IV203_034981</name>
</gene>
<sequence length="419" mass="46234">MSWIVSSSNGSQSERIRPSEINGCVVQQVSYLEEIDDENVLEALKRLRGRSLAVPVGAFVATKSPRRKPRTPKQPHTQPPAVSPTPHTGGNNSSSNPTISPFSTAAGHTAKGNHRSFDSRKKQKDVPKAVPLTPDSSIVSSTKSSESRSNKVQRNPTPKKLSWTWLGKSLSDLHCGAFPLTDNQDVGVGVNNKEDEGVQRLHRLIPLGVLNRHLIKGCSGEHMPWNDDGEEEEDETYLSTVMTYESGSTNSGSNRTENAEDKRDFKSTVARIFEATAKILVEGGFGENDSVTLYGYNDTDLVYGDEDENTSLDETFFTLESSAYDEDTTSLTDAPDDEIFQDLRDIKNLLVREDNRSFAKYGKAMDDNEEGLEINENGLPHQLSMVGYDPPEDCSLLSESSPPLQKANRKKSKVINKLL</sequence>
<protein>
    <submittedName>
        <fullName evidence="2">Uncharacterized protein</fullName>
    </submittedName>
</protein>
<feature type="region of interest" description="Disordered" evidence="1">
    <location>
        <begin position="58"/>
        <end position="159"/>
    </location>
</feature>
<feature type="region of interest" description="Disordered" evidence="1">
    <location>
        <begin position="1"/>
        <end position="21"/>
    </location>
</feature>
<organism evidence="2 3">
    <name type="scientific">Nitzschia inconspicua</name>
    <dbReference type="NCBI Taxonomy" id="303405"/>
    <lineage>
        <taxon>Eukaryota</taxon>
        <taxon>Sar</taxon>
        <taxon>Stramenopiles</taxon>
        <taxon>Ochrophyta</taxon>
        <taxon>Bacillariophyta</taxon>
        <taxon>Bacillariophyceae</taxon>
        <taxon>Bacillariophycidae</taxon>
        <taxon>Bacillariales</taxon>
        <taxon>Bacillariaceae</taxon>
        <taxon>Nitzschia</taxon>
    </lineage>
</organism>
<proteinExistence type="predicted"/>
<feature type="compositionally biased region" description="Basic residues" evidence="1">
    <location>
        <begin position="64"/>
        <end position="73"/>
    </location>
</feature>
<feature type="compositionally biased region" description="Basic and acidic residues" evidence="1">
    <location>
        <begin position="115"/>
        <end position="127"/>
    </location>
</feature>
<evidence type="ECO:0000313" key="3">
    <source>
        <dbReference type="Proteomes" id="UP000693970"/>
    </source>
</evidence>
<evidence type="ECO:0000313" key="2">
    <source>
        <dbReference type="EMBL" id="KAG7359883.1"/>
    </source>
</evidence>
<dbReference type="EMBL" id="JAGRRH010000013">
    <property type="protein sequence ID" value="KAG7359883.1"/>
    <property type="molecule type" value="Genomic_DNA"/>
</dbReference>
<evidence type="ECO:0000256" key="1">
    <source>
        <dbReference type="SAM" id="MobiDB-lite"/>
    </source>
</evidence>